<dbReference type="InterPro" id="IPR024158">
    <property type="entry name" value="Mt_import_TIM15"/>
</dbReference>
<dbReference type="EMBL" id="ML996691">
    <property type="protein sequence ID" value="KAF2402386.1"/>
    <property type="molecule type" value="Genomic_DNA"/>
</dbReference>
<dbReference type="PANTHER" id="PTHR20922">
    <property type="entry name" value="DNL-TYPE ZINC FINGER PROTEIN"/>
    <property type="match status" value="1"/>
</dbReference>
<keyword evidence="1" id="KW-0479">Metal-binding</keyword>
<evidence type="ECO:0000256" key="1">
    <source>
        <dbReference type="ARBA" id="ARBA00022723"/>
    </source>
</evidence>
<dbReference type="GO" id="GO:0050821">
    <property type="term" value="P:protein stabilization"/>
    <property type="evidence" value="ECO:0007669"/>
    <property type="project" value="TreeGrafter"/>
</dbReference>
<gene>
    <name evidence="6" type="ORF">EJ06DRAFT_450568</name>
</gene>
<feature type="domain" description="DNL-type" evidence="5">
    <location>
        <begin position="18"/>
        <end position="111"/>
    </location>
</feature>
<dbReference type="Proteomes" id="UP000799640">
    <property type="component" value="Unassembled WGS sequence"/>
</dbReference>
<dbReference type="InterPro" id="IPR007853">
    <property type="entry name" value="Znf_DNL-typ"/>
</dbReference>
<dbReference type="GO" id="GO:0006457">
    <property type="term" value="P:protein folding"/>
    <property type="evidence" value="ECO:0007669"/>
    <property type="project" value="TreeGrafter"/>
</dbReference>
<keyword evidence="3" id="KW-0862">Zinc</keyword>
<keyword evidence="7" id="KW-1185">Reference proteome</keyword>
<evidence type="ECO:0000259" key="5">
    <source>
        <dbReference type="PROSITE" id="PS51501"/>
    </source>
</evidence>
<evidence type="ECO:0000256" key="2">
    <source>
        <dbReference type="ARBA" id="ARBA00022771"/>
    </source>
</evidence>
<evidence type="ECO:0000256" key="3">
    <source>
        <dbReference type="ARBA" id="ARBA00022833"/>
    </source>
</evidence>
<accession>A0A6G1I2N5</accession>
<dbReference type="GO" id="GO:0005739">
    <property type="term" value="C:mitochondrion"/>
    <property type="evidence" value="ECO:0007669"/>
    <property type="project" value="TreeGrafter"/>
</dbReference>
<protein>
    <submittedName>
        <fullName evidence="6">Zf-DNL-domain-containing protein</fullName>
    </submittedName>
</protein>
<feature type="non-terminal residue" evidence="6">
    <location>
        <position position="1"/>
    </location>
</feature>
<keyword evidence="2 4" id="KW-0863">Zinc-finger</keyword>
<dbReference type="OrthoDB" id="512667at2759"/>
<sequence length="111" mass="12397">LRQESAPASNAVSSKPKPDVPAYEMAFTCKKCDTRSTHRISKQGYHHGTVLVTCPGCKNRHLMADHLKIFSDERVTLEDILKNKGQLVKRGSLSAEGDLEFWDDGSQTPRQ</sequence>
<dbReference type="PANTHER" id="PTHR20922:SF13">
    <property type="entry name" value="DNL-TYPE ZINC FINGER PROTEIN"/>
    <property type="match status" value="1"/>
</dbReference>
<evidence type="ECO:0000313" key="6">
    <source>
        <dbReference type="EMBL" id="KAF2402386.1"/>
    </source>
</evidence>
<dbReference type="GO" id="GO:0051087">
    <property type="term" value="F:protein-folding chaperone binding"/>
    <property type="evidence" value="ECO:0007669"/>
    <property type="project" value="TreeGrafter"/>
</dbReference>
<dbReference type="Pfam" id="PF05180">
    <property type="entry name" value="zf-DNL"/>
    <property type="match status" value="1"/>
</dbReference>
<feature type="non-terminal residue" evidence="6">
    <location>
        <position position="111"/>
    </location>
</feature>
<dbReference type="GO" id="GO:0030150">
    <property type="term" value="P:protein import into mitochondrial matrix"/>
    <property type="evidence" value="ECO:0007669"/>
    <property type="project" value="TreeGrafter"/>
</dbReference>
<dbReference type="GO" id="GO:0008270">
    <property type="term" value="F:zinc ion binding"/>
    <property type="evidence" value="ECO:0007669"/>
    <property type="project" value="UniProtKB-KW"/>
</dbReference>
<dbReference type="AlphaFoldDB" id="A0A6G1I2N5"/>
<proteinExistence type="predicted"/>
<evidence type="ECO:0000313" key="7">
    <source>
        <dbReference type="Proteomes" id="UP000799640"/>
    </source>
</evidence>
<organism evidence="6 7">
    <name type="scientific">Trichodelitschia bisporula</name>
    <dbReference type="NCBI Taxonomy" id="703511"/>
    <lineage>
        <taxon>Eukaryota</taxon>
        <taxon>Fungi</taxon>
        <taxon>Dikarya</taxon>
        <taxon>Ascomycota</taxon>
        <taxon>Pezizomycotina</taxon>
        <taxon>Dothideomycetes</taxon>
        <taxon>Dothideomycetes incertae sedis</taxon>
        <taxon>Phaeotrichales</taxon>
        <taxon>Phaeotrichaceae</taxon>
        <taxon>Trichodelitschia</taxon>
    </lineage>
</organism>
<dbReference type="PROSITE" id="PS51501">
    <property type="entry name" value="ZF_DNL"/>
    <property type="match status" value="1"/>
</dbReference>
<evidence type="ECO:0000256" key="4">
    <source>
        <dbReference type="PROSITE-ProRule" id="PRU00834"/>
    </source>
</evidence>
<reference evidence="6" key="1">
    <citation type="journal article" date="2020" name="Stud. Mycol.">
        <title>101 Dothideomycetes genomes: a test case for predicting lifestyles and emergence of pathogens.</title>
        <authorList>
            <person name="Haridas S."/>
            <person name="Albert R."/>
            <person name="Binder M."/>
            <person name="Bloem J."/>
            <person name="Labutti K."/>
            <person name="Salamov A."/>
            <person name="Andreopoulos B."/>
            <person name="Baker S."/>
            <person name="Barry K."/>
            <person name="Bills G."/>
            <person name="Bluhm B."/>
            <person name="Cannon C."/>
            <person name="Castanera R."/>
            <person name="Culley D."/>
            <person name="Daum C."/>
            <person name="Ezra D."/>
            <person name="Gonzalez J."/>
            <person name="Henrissat B."/>
            <person name="Kuo A."/>
            <person name="Liang C."/>
            <person name="Lipzen A."/>
            <person name="Lutzoni F."/>
            <person name="Magnuson J."/>
            <person name="Mondo S."/>
            <person name="Nolan M."/>
            <person name="Ohm R."/>
            <person name="Pangilinan J."/>
            <person name="Park H.-J."/>
            <person name="Ramirez L."/>
            <person name="Alfaro M."/>
            <person name="Sun H."/>
            <person name="Tritt A."/>
            <person name="Yoshinaga Y."/>
            <person name="Zwiers L.-H."/>
            <person name="Turgeon B."/>
            <person name="Goodwin S."/>
            <person name="Spatafora J."/>
            <person name="Crous P."/>
            <person name="Grigoriev I."/>
        </authorList>
    </citation>
    <scope>NUCLEOTIDE SEQUENCE</scope>
    <source>
        <strain evidence="6">CBS 262.69</strain>
    </source>
</reference>
<name>A0A6G1I2N5_9PEZI</name>